<dbReference type="GO" id="GO:0043138">
    <property type="term" value="F:3'-5' DNA helicase activity"/>
    <property type="evidence" value="ECO:0007669"/>
    <property type="project" value="TreeGrafter"/>
</dbReference>
<proteinExistence type="inferred from homology"/>
<dbReference type="SUPFAM" id="SSF52540">
    <property type="entry name" value="P-loop containing nucleoside triphosphate hydrolases"/>
    <property type="match status" value="1"/>
</dbReference>
<keyword evidence="4" id="KW-1185">Reference proteome</keyword>
<dbReference type="PANTHER" id="PTHR13710">
    <property type="entry name" value="DNA HELICASE RECQ FAMILY MEMBER"/>
    <property type="match status" value="1"/>
</dbReference>
<organism evidence="3 4">
    <name type="scientific">Hydnum rufescens UP504</name>
    <dbReference type="NCBI Taxonomy" id="1448309"/>
    <lineage>
        <taxon>Eukaryota</taxon>
        <taxon>Fungi</taxon>
        <taxon>Dikarya</taxon>
        <taxon>Basidiomycota</taxon>
        <taxon>Agaricomycotina</taxon>
        <taxon>Agaricomycetes</taxon>
        <taxon>Cantharellales</taxon>
        <taxon>Hydnaceae</taxon>
        <taxon>Hydnum</taxon>
    </lineage>
</organism>
<evidence type="ECO:0000259" key="2">
    <source>
        <dbReference type="PROSITE" id="PS51192"/>
    </source>
</evidence>
<dbReference type="OrthoDB" id="10261556at2759"/>
<dbReference type="EMBL" id="MU128953">
    <property type="protein sequence ID" value="KAF9515170.1"/>
    <property type="molecule type" value="Genomic_DNA"/>
</dbReference>
<evidence type="ECO:0000256" key="1">
    <source>
        <dbReference type="ARBA" id="ARBA00005446"/>
    </source>
</evidence>
<dbReference type="GO" id="GO:0005694">
    <property type="term" value="C:chromosome"/>
    <property type="evidence" value="ECO:0007669"/>
    <property type="project" value="TreeGrafter"/>
</dbReference>
<dbReference type="Proteomes" id="UP000886523">
    <property type="component" value="Unassembled WGS sequence"/>
</dbReference>
<dbReference type="PANTHER" id="PTHR13710:SF154">
    <property type="entry name" value="RECQ HELICASE, PUTATIVE (AFU_ORTHOLOGUE AFUA_6G14720)-RELATED"/>
    <property type="match status" value="1"/>
</dbReference>
<dbReference type="GO" id="GO:0009378">
    <property type="term" value="F:four-way junction helicase activity"/>
    <property type="evidence" value="ECO:0007669"/>
    <property type="project" value="TreeGrafter"/>
</dbReference>
<feature type="non-terminal residue" evidence="3">
    <location>
        <position position="1"/>
    </location>
</feature>
<evidence type="ECO:0000313" key="4">
    <source>
        <dbReference type="Proteomes" id="UP000886523"/>
    </source>
</evidence>
<accession>A0A9P6DYQ4</accession>
<name>A0A9P6DYQ4_9AGAM</name>
<dbReference type="GO" id="GO:0005737">
    <property type="term" value="C:cytoplasm"/>
    <property type="evidence" value="ECO:0007669"/>
    <property type="project" value="TreeGrafter"/>
</dbReference>
<dbReference type="PROSITE" id="PS51192">
    <property type="entry name" value="HELICASE_ATP_BIND_1"/>
    <property type="match status" value="1"/>
</dbReference>
<gene>
    <name evidence="3" type="ORF">BS47DRAFT_1449930</name>
</gene>
<feature type="domain" description="Helicase ATP-binding" evidence="2">
    <location>
        <begin position="1"/>
        <end position="108"/>
    </location>
</feature>
<dbReference type="InterPro" id="IPR014001">
    <property type="entry name" value="Helicase_ATP-bd"/>
</dbReference>
<comment type="caution">
    <text evidence="3">The sequence shown here is derived from an EMBL/GenBank/DDBJ whole genome shotgun (WGS) entry which is preliminary data.</text>
</comment>
<sequence>VASILVDTVDLPASTYKAIEDGKYRLLFTSPEMIEENPKLVKLLSSPKFRKILHAINVDEAHCISQWGDSFRPSYDRIGLLRAQVSPETPFFITSATLPPKMLADIMH</sequence>
<dbReference type="InterPro" id="IPR027417">
    <property type="entry name" value="P-loop_NTPase"/>
</dbReference>
<comment type="similarity">
    <text evidence="1">Belongs to the helicase family. RecQ subfamily.</text>
</comment>
<dbReference type="AlphaFoldDB" id="A0A9P6DYQ4"/>
<dbReference type="Gene3D" id="3.40.50.300">
    <property type="entry name" value="P-loop containing nucleotide triphosphate hydrolases"/>
    <property type="match status" value="1"/>
</dbReference>
<evidence type="ECO:0000313" key="3">
    <source>
        <dbReference type="EMBL" id="KAF9515170.1"/>
    </source>
</evidence>
<protein>
    <recommendedName>
        <fullName evidence="2">Helicase ATP-binding domain-containing protein</fullName>
    </recommendedName>
</protein>
<reference evidence="3" key="1">
    <citation type="journal article" date="2020" name="Nat. Commun.">
        <title>Large-scale genome sequencing of mycorrhizal fungi provides insights into the early evolution of symbiotic traits.</title>
        <authorList>
            <person name="Miyauchi S."/>
            <person name="Kiss E."/>
            <person name="Kuo A."/>
            <person name="Drula E."/>
            <person name="Kohler A."/>
            <person name="Sanchez-Garcia M."/>
            <person name="Morin E."/>
            <person name="Andreopoulos B."/>
            <person name="Barry K.W."/>
            <person name="Bonito G."/>
            <person name="Buee M."/>
            <person name="Carver A."/>
            <person name="Chen C."/>
            <person name="Cichocki N."/>
            <person name="Clum A."/>
            <person name="Culley D."/>
            <person name="Crous P.W."/>
            <person name="Fauchery L."/>
            <person name="Girlanda M."/>
            <person name="Hayes R.D."/>
            <person name="Keri Z."/>
            <person name="LaButti K."/>
            <person name="Lipzen A."/>
            <person name="Lombard V."/>
            <person name="Magnuson J."/>
            <person name="Maillard F."/>
            <person name="Murat C."/>
            <person name="Nolan M."/>
            <person name="Ohm R.A."/>
            <person name="Pangilinan J."/>
            <person name="Pereira M.F."/>
            <person name="Perotto S."/>
            <person name="Peter M."/>
            <person name="Pfister S."/>
            <person name="Riley R."/>
            <person name="Sitrit Y."/>
            <person name="Stielow J.B."/>
            <person name="Szollosi G."/>
            <person name="Zifcakova L."/>
            <person name="Stursova M."/>
            <person name="Spatafora J.W."/>
            <person name="Tedersoo L."/>
            <person name="Vaario L.M."/>
            <person name="Yamada A."/>
            <person name="Yan M."/>
            <person name="Wang P."/>
            <person name="Xu J."/>
            <person name="Bruns T."/>
            <person name="Baldrian P."/>
            <person name="Vilgalys R."/>
            <person name="Dunand C."/>
            <person name="Henrissat B."/>
            <person name="Grigoriev I.V."/>
            <person name="Hibbett D."/>
            <person name="Nagy L.G."/>
            <person name="Martin F.M."/>
        </authorList>
    </citation>
    <scope>NUCLEOTIDE SEQUENCE</scope>
    <source>
        <strain evidence="3">UP504</strain>
    </source>
</reference>
<dbReference type="GO" id="GO:0000724">
    <property type="term" value="P:double-strand break repair via homologous recombination"/>
    <property type="evidence" value="ECO:0007669"/>
    <property type="project" value="TreeGrafter"/>
</dbReference>